<dbReference type="RefSeq" id="WP_378063608.1">
    <property type="nucleotide sequence ID" value="NZ_JBHSXS010000018.1"/>
</dbReference>
<dbReference type="Proteomes" id="UP001596380">
    <property type="component" value="Unassembled WGS sequence"/>
</dbReference>
<dbReference type="EMBL" id="JBHSXS010000018">
    <property type="protein sequence ID" value="MFC6883295.1"/>
    <property type="molecule type" value="Genomic_DNA"/>
</dbReference>
<protein>
    <submittedName>
        <fullName evidence="2">Antibiotic biosynthesis monooxygenase family protein</fullName>
        <ecNumber evidence="2">1.14.-.-</ecNumber>
    </submittedName>
</protein>
<keyword evidence="2" id="KW-0560">Oxidoreductase</keyword>
<dbReference type="InterPro" id="IPR007138">
    <property type="entry name" value="ABM_dom"/>
</dbReference>
<dbReference type="Pfam" id="PF03992">
    <property type="entry name" value="ABM"/>
    <property type="match status" value="1"/>
</dbReference>
<keyword evidence="2" id="KW-0503">Monooxygenase</keyword>
<dbReference type="EC" id="1.14.-.-" evidence="2"/>
<proteinExistence type="predicted"/>
<dbReference type="Gene3D" id="3.30.70.100">
    <property type="match status" value="1"/>
</dbReference>
<dbReference type="InterPro" id="IPR011008">
    <property type="entry name" value="Dimeric_a/b-barrel"/>
</dbReference>
<evidence type="ECO:0000313" key="3">
    <source>
        <dbReference type="Proteomes" id="UP001596380"/>
    </source>
</evidence>
<evidence type="ECO:0000313" key="2">
    <source>
        <dbReference type="EMBL" id="MFC6883295.1"/>
    </source>
</evidence>
<gene>
    <name evidence="2" type="ORF">ACFQKB_26300</name>
</gene>
<accession>A0ABW2CSJ9</accession>
<evidence type="ECO:0000259" key="1">
    <source>
        <dbReference type="Pfam" id="PF03992"/>
    </source>
</evidence>
<dbReference type="SUPFAM" id="SSF54909">
    <property type="entry name" value="Dimeric alpha+beta barrel"/>
    <property type="match status" value="1"/>
</dbReference>
<keyword evidence="3" id="KW-1185">Reference proteome</keyword>
<name>A0ABW2CSJ9_9ACTN</name>
<dbReference type="GO" id="GO:0004497">
    <property type="term" value="F:monooxygenase activity"/>
    <property type="evidence" value="ECO:0007669"/>
    <property type="project" value="UniProtKB-KW"/>
</dbReference>
<sequence length="121" mass="13813">MADESIFRVMLRMNIHPGMESDFEETWYKVGHAITEHRANICQWLARDADDASVYHVISDWVDEPGFREFERSDQHLAHRTKLHPFRKTGTMATMHVVVEMDGQARAAGAAARPPEPAARP</sequence>
<reference evidence="3" key="1">
    <citation type="journal article" date="2019" name="Int. J. Syst. Evol. Microbiol.">
        <title>The Global Catalogue of Microorganisms (GCM) 10K type strain sequencing project: providing services to taxonomists for standard genome sequencing and annotation.</title>
        <authorList>
            <consortium name="The Broad Institute Genomics Platform"/>
            <consortium name="The Broad Institute Genome Sequencing Center for Infectious Disease"/>
            <person name="Wu L."/>
            <person name="Ma J."/>
        </authorList>
    </citation>
    <scope>NUCLEOTIDE SEQUENCE [LARGE SCALE GENOMIC DNA]</scope>
    <source>
        <strain evidence="3">JCM 3369</strain>
    </source>
</reference>
<comment type="caution">
    <text evidence="2">The sequence shown here is derived from an EMBL/GenBank/DDBJ whole genome shotgun (WGS) entry which is preliminary data.</text>
</comment>
<organism evidence="2 3">
    <name type="scientific">Actinomadura yumaensis</name>
    <dbReference type="NCBI Taxonomy" id="111807"/>
    <lineage>
        <taxon>Bacteria</taxon>
        <taxon>Bacillati</taxon>
        <taxon>Actinomycetota</taxon>
        <taxon>Actinomycetes</taxon>
        <taxon>Streptosporangiales</taxon>
        <taxon>Thermomonosporaceae</taxon>
        <taxon>Actinomadura</taxon>
    </lineage>
</organism>
<feature type="domain" description="ABM" evidence="1">
    <location>
        <begin position="7"/>
        <end position="80"/>
    </location>
</feature>